<name>A0A4P6JQT6_KTERU</name>
<reference evidence="1 2" key="1">
    <citation type="submission" date="2019-01" db="EMBL/GenBank/DDBJ databases">
        <title>Ktedonosporobacter rubrisoli SCAWS-G2.</title>
        <authorList>
            <person name="Huang Y."/>
            <person name="Yan B."/>
        </authorList>
    </citation>
    <scope>NUCLEOTIDE SEQUENCE [LARGE SCALE GENOMIC DNA]</scope>
    <source>
        <strain evidence="1 2">SCAWS-G2</strain>
    </source>
</reference>
<evidence type="ECO:0000313" key="1">
    <source>
        <dbReference type="EMBL" id="QBD77705.1"/>
    </source>
</evidence>
<organism evidence="1 2">
    <name type="scientific">Ktedonosporobacter rubrisoli</name>
    <dbReference type="NCBI Taxonomy" id="2509675"/>
    <lineage>
        <taxon>Bacteria</taxon>
        <taxon>Bacillati</taxon>
        <taxon>Chloroflexota</taxon>
        <taxon>Ktedonobacteria</taxon>
        <taxon>Ktedonobacterales</taxon>
        <taxon>Ktedonosporobacteraceae</taxon>
        <taxon>Ktedonosporobacter</taxon>
    </lineage>
</organism>
<dbReference type="EMBL" id="CP035758">
    <property type="protein sequence ID" value="QBD77705.1"/>
    <property type="molecule type" value="Genomic_DNA"/>
</dbReference>
<dbReference type="AlphaFoldDB" id="A0A4P6JQT6"/>
<proteinExistence type="predicted"/>
<keyword evidence="2" id="KW-1185">Reference proteome</keyword>
<protein>
    <submittedName>
        <fullName evidence="1">Uncharacterized protein</fullName>
    </submittedName>
</protein>
<dbReference type="KEGG" id="kbs:EPA93_17585"/>
<dbReference type="RefSeq" id="WP_129888759.1">
    <property type="nucleotide sequence ID" value="NZ_CP035758.1"/>
</dbReference>
<dbReference type="Proteomes" id="UP000290365">
    <property type="component" value="Chromosome"/>
</dbReference>
<evidence type="ECO:0000313" key="2">
    <source>
        <dbReference type="Proteomes" id="UP000290365"/>
    </source>
</evidence>
<sequence length="95" mass="10983">MVMPQSITEQTLRSFAIDIFSPTIIEAGQRAKALTEQIRREWEADTNKDITFGTQHEISMYNCYPYLFLEAFPAIPPKNLQILPWPPISMLTRPL</sequence>
<accession>A0A4P6JQT6</accession>
<gene>
    <name evidence="1" type="ORF">EPA93_17585</name>
</gene>